<keyword evidence="3" id="KW-1185">Reference proteome</keyword>
<dbReference type="Proteomes" id="UP000324233">
    <property type="component" value="Chromosome"/>
</dbReference>
<keyword evidence="1" id="KW-0472">Membrane</keyword>
<gene>
    <name evidence="2" type="ORF">OJF2_41010</name>
</gene>
<keyword evidence="1" id="KW-0812">Transmembrane</keyword>
<protein>
    <submittedName>
        <fullName evidence="2">Uncharacterized protein</fullName>
    </submittedName>
</protein>
<accession>A0A5B9W4V2</accession>
<dbReference type="EMBL" id="CP042997">
    <property type="protein sequence ID" value="QEH35548.1"/>
    <property type="molecule type" value="Genomic_DNA"/>
</dbReference>
<proteinExistence type="predicted"/>
<feature type="transmembrane region" description="Helical" evidence="1">
    <location>
        <begin position="100"/>
        <end position="120"/>
    </location>
</feature>
<sequence>MSRSKELAGGVLHAVLVFPLIEGIRQIGLAAGRHGYSRLAVTSGLGLAVIVLSLSYRAWIRVPPGERAVAIGLILRLAIGACFLGILASAAGAATGEWSTRPLLCLAGLLGALIAALYAIERFVPAAAWPSRLDEDGGSTGIPSAPGE</sequence>
<feature type="transmembrane region" description="Helical" evidence="1">
    <location>
        <begin position="68"/>
        <end position="94"/>
    </location>
</feature>
<organism evidence="2 3">
    <name type="scientific">Aquisphaera giovannonii</name>
    <dbReference type="NCBI Taxonomy" id="406548"/>
    <lineage>
        <taxon>Bacteria</taxon>
        <taxon>Pseudomonadati</taxon>
        <taxon>Planctomycetota</taxon>
        <taxon>Planctomycetia</taxon>
        <taxon>Isosphaerales</taxon>
        <taxon>Isosphaeraceae</taxon>
        <taxon>Aquisphaera</taxon>
    </lineage>
</organism>
<dbReference type="RefSeq" id="WP_148595340.1">
    <property type="nucleotide sequence ID" value="NZ_CP042997.1"/>
</dbReference>
<feature type="transmembrane region" description="Helical" evidence="1">
    <location>
        <begin position="39"/>
        <end position="56"/>
    </location>
</feature>
<dbReference type="AlphaFoldDB" id="A0A5B9W4V2"/>
<reference evidence="2 3" key="1">
    <citation type="submission" date="2019-08" db="EMBL/GenBank/DDBJ databases">
        <title>Deep-cultivation of Planctomycetes and their phenomic and genomic characterization uncovers novel biology.</title>
        <authorList>
            <person name="Wiegand S."/>
            <person name="Jogler M."/>
            <person name="Boedeker C."/>
            <person name="Pinto D."/>
            <person name="Vollmers J."/>
            <person name="Rivas-Marin E."/>
            <person name="Kohn T."/>
            <person name="Peeters S.H."/>
            <person name="Heuer A."/>
            <person name="Rast P."/>
            <person name="Oberbeckmann S."/>
            <person name="Bunk B."/>
            <person name="Jeske O."/>
            <person name="Meyerdierks A."/>
            <person name="Storesund J.E."/>
            <person name="Kallscheuer N."/>
            <person name="Luecker S."/>
            <person name="Lage O.M."/>
            <person name="Pohl T."/>
            <person name="Merkel B.J."/>
            <person name="Hornburger P."/>
            <person name="Mueller R.-W."/>
            <person name="Bruemmer F."/>
            <person name="Labrenz M."/>
            <person name="Spormann A.M."/>
            <person name="Op den Camp H."/>
            <person name="Overmann J."/>
            <person name="Amann R."/>
            <person name="Jetten M.S.M."/>
            <person name="Mascher T."/>
            <person name="Medema M.H."/>
            <person name="Devos D.P."/>
            <person name="Kaster A.-K."/>
            <person name="Ovreas L."/>
            <person name="Rohde M."/>
            <person name="Galperin M.Y."/>
            <person name="Jogler C."/>
        </authorList>
    </citation>
    <scope>NUCLEOTIDE SEQUENCE [LARGE SCALE GENOMIC DNA]</scope>
    <source>
        <strain evidence="2 3">OJF2</strain>
    </source>
</reference>
<evidence type="ECO:0000256" key="1">
    <source>
        <dbReference type="SAM" id="Phobius"/>
    </source>
</evidence>
<name>A0A5B9W4V2_9BACT</name>
<dbReference type="KEGG" id="agv:OJF2_41010"/>
<evidence type="ECO:0000313" key="2">
    <source>
        <dbReference type="EMBL" id="QEH35548.1"/>
    </source>
</evidence>
<evidence type="ECO:0000313" key="3">
    <source>
        <dbReference type="Proteomes" id="UP000324233"/>
    </source>
</evidence>
<keyword evidence="1" id="KW-1133">Transmembrane helix</keyword>